<dbReference type="PANTHER" id="PTHR21198">
    <property type="entry name" value="GLUTAMATE RACEMASE"/>
    <property type="match status" value="1"/>
</dbReference>
<comment type="similarity">
    <text evidence="1">Belongs to the aspartate/glutamate racemases family.</text>
</comment>
<dbReference type="GO" id="GO:0047689">
    <property type="term" value="F:aspartate racemase activity"/>
    <property type="evidence" value="ECO:0007669"/>
    <property type="project" value="UniProtKB-EC"/>
</dbReference>
<dbReference type="PANTHER" id="PTHR21198:SF7">
    <property type="entry name" value="ASPARTATE-GLUTAMATE RACEMASE FAMILY"/>
    <property type="match status" value="1"/>
</dbReference>
<keyword evidence="2 3" id="KW-0413">Isomerase</keyword>
<gene>
    <name evidence="3" type="ORF">HNQ51_003065</name>
</gene>
<dbReference type="EMBL" id="JACHHO010000005">
    <property type="protein sequence ID" value="MBB5205738.1"/>
    <property type="molecule type" value="Genomic_DNA"/>
</dbReference>
<protein>
    <submittedName>
        <fullName evidence="3">Aspartate racemase</fullName>
        <ecNumber evidence="3">5.1.1.13</ecNumber>
    </submittedName>
</protein>
<dbReference type="Pfam" id="PF01177">
    <property type="entry name" value="Asp_Glu_race"/>
    <property type="match status" value="1"/>
</dbReference>
<proteinExistence type="inferred from homology"/>
<dbReference type="SUPFAM" id="SSF53681">
    <property type="entry name" value="Aspartate/glutamate racemase"/>
    <property type="match status" value="2"/>
</dbReference>
<dbReference type="AlphaFoldDB" id="A0A840S8B2"/>
<dbReference type="InterPro" id="IPR001920">
    <property type="entry name" value="Asp/Glu_race"/>
</dbReference>
<dbReference type="EC" id="5.1.1.13" evidence="3"/>
<keyword evidence="4" id="KW-1185">Reference proteome</keyword>
<sequence>MSRMLGMLGGMSWVSTAQLYAQINQGVAEARGGLHSARLLIHSVDFAPLAAAQAGGDWAGIAQALGEAGAGLRRAGAEALILATNTMHAVADDIEQRAGLPLLHLVDITAQSLSERGMERVGLLGTRFTMELPFYGERLQRHGMTVRVPGPSGREAVHRAIYEELCHGRVSPQTTALLQAQVEHLAEAGAQAVVLGCTELMLALPPDTPAALPLLDSTSLQAQAAVRWLLADDPRNPVPTARSGAVAQSAP</sequence>
<evidence type="ECO:0000256" key="1">
    <source>
        <dbReference type="ARBA" id="ARBA00007847"/>
    </source>
</evidence>
<dbReference type="NCBIfam" id="TIGR00035">
    <property type="entry name" value="asp_race"/>
    <property type="match status" value="1"/>
</dbReference>
<dbReference type="RefSeq" id="WP_138855256.1">
    <property type="nucleotide sequence ID" value="NZ_CP040709.1"/>
</dbReference>
<evidence type="ECO:0000313" key="4">
    <source>
        <dbReference type="Proteomes" id="UP000554837"/>
    </source>
</evidence>
<accession>A0A840S8B2</accession>
<dbReference type="Gene3D" id="3.40.50.1860">
    <property type="match status" value="2"/>
</dbReference>
<reference evidence="3 4" key="1">
    <citation type="submission" date="2020-08" db="EMBL/GenBank/DDBJ databases">
        <title>Genomic Encyclopedia of Type Strains, Phase IV (KMG-IV): sequencing the most valuable type-strain genomes for metagenomic binning, comparative biology and taxonomic classification.</title>
        <authorList>
            <person name="Goeker M."/>
        </authorList>
    </citation>
    <scope>NUCLEOTIDE SEQUENCE [LARGE SCALE GENOMIC DNA]</scope>
    <source>
        <strain evidence="3 4">DSM 23958</strain>
    </source>
</reference>
<name>A0A840S8B2_9BURK</name>
<dbReference type="InterPro" id="IPR015942">
    <property type="entry name" value="Asp/Glu/hydantoin_racemase"/>
</dbReference>
<dbReference type="InterPro" id="IPR004380">
    <property type="entry name" value="Asp_race"/>
</dbReference>
<evidence type="ECO:0000313" key="3">
    <source>
        <dbReference type="EMBL" id="MBB5205738.1"/>
    </source>
</evidence>
<comment type="caution">
    <text evidence="3">The sequence shown here is derived from an EMBL/GenBank/DDBJ whole genome shotgun (WGS) entry which is preliminary data.</text>
</comment>
<dbReference type="OrthoDB" id="9803739at2"/>
<evidence type="ECO:0000256" key="2">
    <source>
        <dbReference type="ARBA" id="ARBA00023235"/>
    </source>
</evidence>
<organism evidence="3 4">
    <name type="scientific">Inhella inkyongensis</name>
    <dbReference type="NCBI Taxonomy" id="392593"/>
    <lineage>
        <taxon>Bacteria</taxon>
        <taxon>Pseudomonadati</taxon>
        <taxon>Pseudomonadota</taxon>
        <taxon>Betaproteobacteria</taxon>
        <taxon>Burkholderiales</taxon>
        <taxon>Sphaerotilaceae</taxon>
        <taxon>Inhella</taxon>
    </lineage>
</organism>
<dbReference type="Proteomes" id="UP000554837">
    <property type="component" value="Unassembled WGS sequence"/>
</dbReference>